<dbReference type="CDD" id="cd00063">
    <property type="entry name" value="FN3"/>
    <property type="match status" value="1"/>
</dbReference>
<evidence type="ECO:0000313" key="6">
    <source>
        <dbReference type="EMBL" id="AFV00474.1"/>
    </source>
</evidence>
<feature type="compositionally biased region" description="Pro residues" evidence="3">
    <location>
        <begin position="1049"/>
        <end position="1073"/>
    </location>
</feature>
<dbReference type="InterPro" id="IPR008979">
    <property type="entry name" value="Galactose-bd-like_sf"/>
</dbReference>
<dbReference type="eggNOG" id="COG4733">
    <property type="taxonomic scope" value="Bacteria"/>
</dbReference>
<dbReference type="GO" id="GO:0016798">
    <property type="term" value="F:hydrolase activity, acting on glycosyl bonds"/>
    <property type="evidence" value="ECO:0007669"/>
    <property type="project" value="InterPro"/>
</dbReference>
<name>K4KQS2_SIMAS</name>
<reference evidence="6 7" key="1">
    <citation type="journal article" date="2013" name="Genome Announc.">
        <title>Complete genome sequence of Simiduia agarivorans SA1(T), a marine bacterium able to degrade a variety of polysaccharides.</title>
        <authorList>
            <person name="Lin S.Y."/>
            <person name="Shieh W.Y."/>
            <person name="Chen J.S."/>
            <person name="Tang S.L."/>
        </authorList>
    </citation>
    <scope>NUCLEOTIDE SEQUENCE [LARGE SCALE GENOMIC DNA]</scope>
    <source>
        <strain evidence="7">DSM 21679 / JCM 13881 / BCRC 17597 / SA1</strain>
    </source>
</reference>
<dbReference type="RefSeq" id="WP_015048626.1">
    <property type="nucleotide sequence ID" value="NC_018868.3"/>
</dbReference>
<dbReference type="InterPro" id="IPR013783">
    <property type="entry name" value="Ig-like_fold"/>
</dbReference>
<dbReference type="InterPro" id="IPR031778">
    <property type="entry name" value="Sortilin_N"/>
</dbReference>
<dbReference type="SMART" id="SM00060">
    <property type="entry name" value="FN3"/>
    <property type="match status" value="1"/>
</dbReference>
<dbReference type="SUPFAM" id="SSF49785">
    <property type="entry name" value="Galactose-binding domain-like"/>
    <property type="match status" value="1"/>
</dbReference>
<dbReference type="KEGG" id="saga:M5M_16715"/>
<feature type="region of interest" description="Disordered" evidence="3">
    <location>
        <begin position="1045"/>
        <end position="1089"/>
    </location>
</feature>
<evidence type="ECO:0000256" key="4">
    <source>
        <dbReference type="SAM" id="SignalP"/>
    </source>
</evidence>
<keyword evidence="7" id="KW-1185">Reference proteome</keyword>
<dbReference type="Gene3D" id="2.130.10.10">
    <property type="entry name" value="YVTN repeat-like/Quinoprotein amine dehydrogenase"/>
    <property type="match status" value="3"/>
</dbReference>
<keyword evidence="4" id="KW-0732">Signal</keyword>
<dbReference type="InterPro" id="IPR003305">
    <property type="entry name" value="CenC_carb-bd"/>
</dbReference>
<dbReference type="Pfam" id="PF00041">
    <property type="entry name" value="fn3"/>
    <property type="match status" value="1"/>
</dbReference>
<dbReference type="Proteomes" id="UP000000466">
    <property type="component" value="Chromosome"/>
</dbReference>
<evidence type="ECO:0000256" key="2">
    <source>
        <dbReference type="ARBA" id="ARBA00022801"/>
    </source>
</evidence>
<keyword evidence="1" id="KW-0677">Repeat</keyword>
<organism evidence="6 7">
    <name type="scientific">Simiduia agarivorans (strain DSM 21679 / JCM 13881 / BCRC 17597 / SA1)</name>
    <dbReference type="NCBI Taxonomy" id="1117647"/>
    <lineage>
        <taxon>Bacteria</taxon>
        <taxon>Pseudomonadati</taxon>
        <taxon>Pseudomonadota</taxon>
        <taxon>Gammaproteobacteria</taxon>
        <taxon>Cellvibrionales</taxon>
        <taxon>Cellvibrionaceae</taxon>
        <taxon>Simiduia</taxon>
    </lineage>
</organism>
<dbReference type="Pfam" id="PF02018">
    <property type="entry name" value="CBM_4_9"/>
    <property type="match status" value="1"/>
</dbReference>
<dbReference type="SUPFAM" id="SSF110296">
    <property type="entry name" value="Oligoxyloglucan reducing end-specific cellobiohydrolase"/>
    <property type="match status" value="1"/>
</dbReference>
<feature type="domain" description="Fibronectin type-III" evidence="5">
    <location>
        <begin position="794"/>
        <end position="883"/>
    </location>
</feature>
<dbReference type="HOGENOM" id="CLU_004901_0_0_6"/>
<dbReference type="AlphaFoldDB" id="K4KQS2"/>
<dbReference type="PANTHER" id="PTHR43739">
    <property type="entry name" value="XYLOGLUCANASE (EUROFUNG)"/>
    <property type="match status" value="1"/>
</dbReference>
<dbReference type="SUPFAM" id="SSF49265">
    <property type="entry name" value="Fibronectin type III"/>
    <property type="match status" value="1"/>
</dbReference>
<proteinExistence type="predicted"/>
<evidence type="ECO:0000259" key="5">
    <source>
        <dbReference type="PROSITE" id="PS50853"/>
    </source>
</evidence>
<evidence type="ECO:0000256" key="1">
    <source>
        <dbReference type="ARBA" id="ARBA00022737"/>
    </source>
</evidence>
<dbReference type="InterPro" id="IPR036116">
    <property type="entry name" value="FN3_sf"/>
</dbReference>
<dbReference type="PANTHER" id="PTHR43739:SF5">
    <property type="entry name" value="EXO-ALPHA-SIALIDASE"/>
    <property type="match status" value="1"/>
</dbReference>
<protein>
    <recommendedName>
        <fullName evidence="5">Fibronectin type-III domain-containing protein</fullName>
    </recommendedName>
</protein>
<dbReference type="InterPro" id="IPR003961">
    <property type="entry name" value="FN3_dom"/>
</dbReference>
<gene>
    <name evidence="6" type="ordered locus">M5M_16715</name>
</gene>
<dbReference type="OrthoDB" id="188778at2"/>
<sequence length="1117" mass="119633">MKMKLLAASISLACAQSALATPNWESLNPGAGGQIQDVVADPNTANVVYLASDMEGVYKSLDNGMSWKPTGQLVQNRVYAVAVAPGDANTVYAGSLYGLHISEDGGDNYRFVEATRNRSIGAIAFKPSDKNTVLAGPGWRDDDDFIDHFGEQANGTGTIFRSTDGGDSWTEIVFDSDTGSDRNVYTISFNPANDTEIYLGTNKGVYRSADSGASWSKVAAPNATHTRSKGVAVSPDGSKLYGVFAGNGNDWTLYATAAVGIDWQPLMNGLDADKRYWYPEVDPRSSGNEHKVLLGTLGDRAGLFEAQISWNGDQVESYSWARIFHEADGSFDIGWDHASPANARFAHYTPDSGGWTRGVWSTTNQAMFFADYSAGNNSYQWSNRYSEPNNAIQVSWWGKLFPTYSGRGTESTYTYDVAVHGDYVIQGQGDNGLVESWDGGVSWSNMQHRRADGNLSDVQAVAIADAWGVPTVVAQATGGYGGAAVNGRLWAKKLVHHSPLDEWVEIGGGVNAKAGLPDGVFRDVAVSPMNPAKVFAFSTNHGLYVIDDIGRALAYEAEGKSISAKRIYRTTDNTSARIARTIAPHPTDEKVVFFSSTSGAQGVWRGEEQQDGSWDFERVLDTRGWDAEVHAWEYDGQVYLLNFASGGSGFENDNHWHLLLSKDEGQTWEKVFSPSDAQALRPTSLVKWWDDVNQQFTFSAKGGATGFANKLMLSYYDHRQQVGYGVFEGTLDENGSIAWADITGDLHFSGMTNTRYVMENGGVNLYAATPGAGLWRTNVTSVDLPAAAGAAPAAPDGLSAILDASRNEIQLTWQDNTDVETGFRIERSTGGAFVTVGQVGRDTEAFIDFDLAANTEYRYRIVAFNALGVSDTSNEVTQSSGNAVDPIPECNPDNLLINGDFSSGVISPWNFYVNTGAGADASHSIGSFNGYSSGQVLDIDLVASASANDVQLQNSFGLLEAGVTYELSFTASADAARSFEVKIHQAQAPWQNVKEGDVIQVDAAPVTYTIEYTPASSLGALSLGFFLGNDLTSVQIDEVSLKQACETPTPTPAPAPTPTPTPTPTPAPTPAPTPTSGAGSSSGGGGCAVGSGSPIDPTLWGLLVLATLRRFFRATLK</sequence>
<dbReference type="GO" id="GO:0010411">
    <property type="term" value="P:xyloglucan metabolic process"/>
    <property type="evidence" value="ECO:0007669"/>
    <property type="project" value="TreeGrafter"/>
</dbReference>
<dbReference type="InterPro" id="IPR015943">
    <property type="entry name" value="WD40/YVTN_repeat-like_dom_sf"/>
</dbReference>
<dbReference type="STRING" id="1117647.M5M_16715"/>
<accession>K4KQS2</accession>
<dbReference type="Pfam" id="PF15902">
    <property type="entry name" value="Sortilin-Vps10"/>
    <property type="match status" value="1"/>
</dbReference>
<dbReference type="Gene3D" id="2.60.120.260">
    <property type="entry name" value="Galactose-binding domain-like"/>
    <property type="match status" value="1"/>
</dbReference>
<dbReference type="PROSITE" id="PS50853">
    <property type="entry name" value="FN3"/>
    <property type="match status" value="1"/>
</dbReference>
<feature type="signal peptide" evidence="4">
    <location>
        <begin position="1"/>
        <end position="20"/>
    </location>
</feature>
<dbReference type="InterPro" id="IPR052025">
    <property type="entry name" value="Xyloglucanase_GH74"/>
</dbReference>
<dbReference type="Gene3D" id="2.60.40.10">
    <property type="entry name" value="Immunoglobulins"/>
    <property type="match status" value="1"/>
</dbReference>
<evidence type="ECO:0000313" key="7">
    <source>
        <dbReference type="Proteomes" id="UP000000466"/>
    </source>
</evidence>
<feature type="chain" id="PRO_5003878595" description="Fibronectin type-III domain-containing protein" evidence="4">
    <location>
        <begin position="21"/>
        <end position="1117"/>
    </location>
</feature>
<feature type="compositionally biased region" description="Gly residues" evidence="3">
    <location>
        <begin position="1080"/>
        <end position="1089"/>
    </location>
</feature>
<keyword evidence="2" id="KW-0378">Hydrolase</keyword>
<evidence type="ECO:0000256" key="3">
    <source>
        <dbReference type="SAM" id="MobiDB-lite"/>
    </source>
</evidence>
<dbReference type="EMBL" id="CP003746">
    <property type="protein sequence ID" value="AFV00474.1"/>
    <property type="molecule type" value="Genomic_DNA"/>
</dbReference>